<dbReference type="Proteomes" id="UP000001476">
    <property type="component" value="Plasmid pEubeli2"/>
</dbReference>
<dbReference type="KEGG" id="eel:EUBELI_20290"/>
<accession>C4Z643</accession>
<evidence type="ECO:0000313" key="2">
    <source>
        <dbReference type="EMBL" id="ACR73435.1"/>
    </source>
</evidence>
<dbReference type="InterPro" id="IPR036527">
    <property type="entry name" value="SCP2_sterol-bd_dom_sf"/>
</dbReference>
<dbReference type="Pfam" id="PF13527">
    <property type="entry name" value="Acetyltransf_9"/>
    <property type="match status" value="1"/>
</dbReference>
<reference evidence="2 3" key="1">
    <citation type="journal article" date="2009" name="Proc. Natl. Acad. Sci. U.S.A.">
        <title>Characterizing a model human gut microbiota composed of members of its two dominant bacterial phyla.</title>
        <authorList>
            <person name="Mahowald M.A."/>
            <person name="Rey F.E."/>
            <person name="Seedorf H."/>
            <person name="Turnbaugh P.J."/>
            <person name="Fulton R.S."/>
            <person name="Wollam A."/>
            <person name="Shah N."/>
            <person name="Wang C."/>
            <person name="Magrini V."/>
            <person name="Wilson R.K."/>
            <person name="Cantarel B.L."/>
            <person name="Coutinho P.M."/>
            <person name="Henrissat B."/>
            <person name="Crock L.W."/>
            <person name="Russell A."/>
            <person name="Verberkmoes N.C."/>
            <person name="Hettich R.L."/>
            <person name="Gordon J.I."/>
        </authorList>
    </citation>
    <scope>NUCLEOTIDE SEQUENCE [LARGE SCALE GENOMIC DNA]</scope>
    <source>
        <strain evidence="3">ATCC 27750 / DSM 3376 / VPI C15-48 / C15-B4</strain>
        <plasmid evidence="2">unnamed</plasmid>
    </source>
</reference>
<geneLocation type="plasmid" evidence="3">
    <name>pEubeli2</name>
</geneLocation>
<evidence type="ECO:0000259" key="1">
    <source>
        <dbReference type="PROSITE" id="PS51186"/>
    </source>
</evidence>
<dbReference type="AlphaFoldDB" id="C4Z643"/>
<dbReference type="InterPro" id="IPR041380">
    <property type="entry name" value="Acetyltransf_17"/>
</dbReference>
<dbReference type="Pfam" id="PF17668">
    <property type="entry name" value="Acetyltransf_17"/>
    <property type="match status" value="1"/>
</dbReference>
<dbReference type="Gene3D" id="3.30.1050.10">
    <property type="entry name" value="SCP2 sterol-binding domain"/>
    <property type="match status" value="1"/>
</dbReference>
<dbReference type="PANTHER" id="PTHR37817">
    <property type="entry name" value="N-ACETYLTRANSFERASE EIS"/>
    <property type="match status" value="1"/>
</dbReference>
<dbReference type="eggNOG" id="COG4552">
    <property type="taxonomic scope" value="Bacteria"/>
</dbReference>
<dbReference type="SUPFAM" id="SSF55718">
    <property type="entry name" value="SCP-like"/>
    <property type="match status" value="1"/>
</dbReference>
<name>C4Z643_LACE2</name>
<proteinExistence type="predicted"/>
<dbReference type="Pfam" id="PF13530">
    <property type="entry name" value="SCP2_2"/>
    <property type="match status" value="1"/>
</dbReference>
<gene>
    <name evidence="2" type="ordered locus">EUBELI_20290</name>
</gene>
<dbReference type="GO" id="GO:0034069">
    <property type="term" value="F:aminoglycoside N-acetyltransferase activity"/>
    <property type="evidence" value="ECO:0007669"/>
    <property type="project" value="TreeGrafter"/>
</dbReference>
<keyword evidence="2" id="KW-0614">Plasmid</keyword>
<dbReference type="SUPFAM" id="SSF55729">
    <property type="entry name" value="Acyl-CoA N-acyltransferases (Nat)"/>
    <property type="match status" value="1"/>
</dbReference>
<dbReference type="PANTHER" id="PTHR37817:SF1">
    <property type="entry name" value="N-ACETYLTRANSFERASE EIS"/>
    <property type="match status" value="1"/>
</dbReference>
<dbReference type="PROSITE" id="PS51186">
    <property type="entry name" value="GNAT"/>
    <property type="match status" value="1"/>
</dbReference>
<dbReference type="InterPro" id="IPR051554">
    <property type="entry name" value="Acetyltransferase_Eis"/>
</dbReference>
<dbReference type="EMBL" id="CP001106">
    <property type="protein sequence ID" value="ACR73435.1"/>
    <property type="molecule type" value="Genomic_DNA"/>
</dbReference>
<dbReference type="GO" id="GO:0030649">
    <property type="term" value="P:aminoglycoside antibiotic catabolic process"/>
    <property type="evidence" value="ECO:0007669"/>
    <property type="project" value="TreeGrafter"/>
</dbReference>
<dbReference type="HOGENOM" id="CLU_050659_1_1_9"/>
<dbReference type="InterPro" id="IPR025559">
    <property type="entry name" value="Eis_dom"/>
</dbReference>
<dbReference type="InterPro" id="IPR016181">
    <property type="entry name" value="Acyl_CoA_acyltransferase"/>
</dbReference>
<evidence type="ECO:0000313" key="3">
    <source>
        <dbReference type="Proteomes" id="UP000001476"/>
    </source>
</evidence>
<dbReference type="Gene3D" id="3.40.630.30">
    <property type="match status" value="2"/>
</dbReference>
<feature type="domain" description="N-acetyltransferase" evidence="1">
    <location>
        <begin position="22"/>
        <end position="176"/>
    </location>
</feature>
<organism evidence="2 3">
    <name type="scientific">Lachnospira eligens (strain ATCC 27750 / DSM 3376 / VPI C15-48 / C15-B4)</name>
    <name type="common">Eubacterium eligens</name>
    <dbReference type="NCBI Taxonomy" id="515620"/>
    <lineage>
        <taxon>Bacteria</taxon>
        <taxon>Bacillati</taxon>
        <taxon>Bacillota</taxon>
        <taxon>Clostridia</taxon>
        <taxon>Lachnospirales</taxon>
        <taxon>Lachnospiraceae</taxon>
        <taxon>Lachnospira</taxon>
    </lineage>
</organism>
<protein>
    <recommendedName>
        <fullName evidence="1">N-acetyltransferase domain-containing protein</fullName>
    </recommendedName>
</protein>
<dbReference type="InterPro" id="IPR000182">
    <property type="entry name" value="GNAT_dom"/>
</dbReference>
<keyword evidence="3" id="KW-1185">Reference proteome</keyword>
<sequence>MYEISAHRKGTNAMSRNDENNYTLRPLTIDDAEEYNALLRYAFQVTEQELAETGWKDDEITQSKFPVLQRADVLGCFNGDDLIAQFAVYPLDMNIYGMKYSVGFVTSVCTYPEYTGHGIMKRLMIQSLIRMRDAHKSFALLYPYSIPLYRGLGWEIISNKMTYTIKDTQIPRKLNEPGYVRRVSWDDKEFKELHTKFAEKTHGCLYRNNLAWEEYWRWDEDDTSVAIYYSKDDVPYGYMVYMISSDVMHVKEMIYLNREAQLGLWEFIHAHDSMIDEVRGNNYYSEPIAFELDDSDIKETIRPYTMGRIIDIRQFFAKYACDPDEPSVCIRFYIEDDLLAWNNGYFTYLFDNGRCIETEQQPDYEVSMSIGTLTTLMLGYKTAEKLHIMDKIQASDEAIEHLDDILFHRIPYVSDYI</sequence>